<dbReference type="Pfam" id="PF18962">
    <property type="entry name" value="Por_Secre_tail"/>
    <property type="match status" value="1"/>
</dbReference>
<gene>
    <name evidence="3" type="ORF">FAM09_24415</name>
</gene>
<feature type="region of interest" description="Disordered" evidence="1">
    <location>
        <begin position="421"/>
        <end position="448"/>
    </location>
</feature>
<dbReference type="InterPro" id="IPR013783">
    <property type="entry name" value="Ig-like_fold"/>
</dbReference>
<comment type="caution">
    <text evidence="3">The sequence shown here is derived from an EMBL/GenBank/DDBJ whole genome shotgun (WGS) entry which is preliminary data.</text>
</comment>
<dbReference type="Gene3D" id="2.60.40.10">
    <property type="entry name" value="Immunoglobulins"/>
    <property type="match status" value="1"/>
</dbReference>
<evidence type="ECO:0000313" key="4">
    <source>
        <dbReference type="Proteomes" id="UP000306918"/>
    </source>
</evidence>
<keyword evidence="4" id="KW-1185">Reference proteome</keyword>
<organism evidence="3 4">
    <name type="scientific">Niastella caeni</name>
    <dbReference type="NCBI Taxonomy" id="2569763"/>
    <lineage>
        <taxon>Bacteria</taxon>
        <taxon>Pseudomonadati</taxon>
        <taxon>Bacteroidota</taxon>
        <taxon>Chitinophagia</taxon>
        <taxon>Chitinophagales</taxon>
        <taxon>Chitinophagaceae</taxon>
        <taxon>Niastella</taxon>
    </lineage>
</organism>
<proteinExistence type="predicted"/>
<accession>A0A4S8HG92</accession>
<dbReference type="AlphaFoldDB" id="A0A4S8HG92"/>
<dbReference type="InterPro" id="IPR026444">
    <property type="entry name" value="Secre_tail"/>
</dbReference>
<feature type="compositionally biased region" description="Gly residues" evidence="1">
    <location>
        <begin position="428"/>
        <end position="440"/>
    </location>
</feature>
<sequence>MKQIYRLYGIPNRILCIPFLIALSLSLVLLIPVTAHAQVNSYARVTAINGTKTQLTISNRNETYHTFTVGEEVIVMQMQDTVIGTNTANNANFGNLSAIANAGFYEIAVISAINGGRTTITLSAPLSKTFSIGNNSRVQVVSFTQLSTGGTSNFITTAAIPAVAFNGNVGGVVAIQVPGTLTLRHNITADGQGFTGGAISDNYENECEPGVYRTNSANYAAKGQGIYLSTNTNYARGRARCVNGGGGGSDDNAGGAGGGNYSAGGDGGAGWTCNLTPSGGLGGIALNTYLIAGTRLFMGGGGGGGQGNNSNQTAGGAGGGIIIIKAGAITTNCTSTTLSISANGSASPGTSGTGNDGAGGGGAGGTILLQVGSWSVSETCRLNIQANGGNGGDVNNAGAHGGGGGGGQGAILFTGARPTTNVTTGTTPGTGGLNSNGPGGTRASNGSGNNNAGIVEGIGTVLPIRLLHFSAENSNKKVLLSWSASGEANALFTVQRAADGINFTTIGTVKGASNSTVNQYTFTDPNPVPGKNFYQLQMRDEITSQITYSTIVSVNITEAQSIVAAWPNPAHDHFSVRVSNEYRDKNHVVTITDLTGKVMYTNTYKPANGIITVTPGSDLKPGFYLFKLTSEGYEQSGKVIIR</sequence>
<dbReference type="EMBL" id="STFF01000008">
    <property type="protein sequence ID" value="THU34170.1"/>
    <property type="molecule type" value="Genomic_DNA"/>
</dbReference>
<dbReference type="RefSeq" id="WP_136579786.1">
    <property type="nucleotide sequence ID" value="NZ_STFF01000008.1"/>
</dbReference>
<dbReference type="OrthoDB" id="1490051at2"/>
<name>A0A4S8HG92_9BACT</name>
<evidence type="ECO:0000313" key="3">
    <source>
        <dbReference type="EMBL" id="THU34170.1"/>
    </source>
</evidence>
<reference evidence="3 4" key="1">
    <citation type="submission" date="2019-04" db="EMBL/GenBank/DDBJ databases">
        <title>Niastella caeni sp. nov., isolated from activated sludge.</title>
        <authorList>
            <person name="Sheng M."/>
        </authorList>
    </citation>
    <scope>NUCLEOTIDE SEQUENCE [LARGE SCALE GENOMIC DNA]</scope>
    <source>
        <strain evidence="3 4">HX-2-15</strain>
    </source>
</reference>
<evidence type="ECO:0000259" key="2">
    <source>
        <dbReference type="Pfam" id="PF18962"/>
    </source>
</evidence>
<evidence type="ECO:0000256" key="1">
    <source>
        <dbReference type="SAM" id="MobiDB-lite"/>
    </source>
</evidence>
<dbReference type="Proteomes" id="UP000306918">
    <property type="component" value="Unassembled WGS sequence"/>
</dbReference>
<feature type="domain" description="Secretion system C-terminal sorting" evidence="2">
    <location>
        <begin position="566"/>
        <end position="641"/>
    </location>
</feature>
<protein>
    <submittedName>
        <fullName evidence="3">T9SS type A sorting domain-containing protein</fullName>
    </submittedName>
</protein>
<dbReference type="NCBIfam" id="TIGR04183">
    <property type="entry name" value="Por_Secre_tail"/>
    <property type="match status" value="1"/>
</dbReference>